<dbReference type="PROSITE" id="PS50850">
    <property type="entry name" value="MFS"/>
    <property type="match status" value="1"/>
</dbReference>
<feature type="transmembrane region" description="Helical" evidence="7">
    <location>
        <begin position="113"/>
        <end position="134"/>
    </location>
</feature>
<evidence type="ECO:0000313" key="9">
    <source>
        <dbReference type="EMBL" id="TQS46254.1"/>
    </source>
</evidence>
<evidence type="ECO:0000256" key="6">
    <source>
        <dbReference type="ARBA" id="ARBA00023136"/>
    </source>
</evidence>
<feature type="transmembrane region" description="Helical" evidence="7">
    <location>
        <begin position="333"/>
        <end position="353"/>
    </location>
</feature>
<sequence length="440" mass="46246">MNPHSREQERRVLLAGTVGSVVEWYDFGLYGAASALVIGPLFFSSGLSPAAATMASFATFAIGFFARPVGGLLIANFGDRLGRKPALVFTLVLMGGSTILMGCLPTYEQIGLWAPLLLVLLRLLQGAGAGAELAGTMTMISETIRPSRQGFGTAVPNAATAIGSALGVVAFLVVALLPGDILLTWGWRVPFWISAVILVIAWFIRRRIEETPEFAEAKRRAEQAKEVRVPMWALLRDHRRAVLLGFGAMVGHQAMSYITTTFALTYIRDDLGMSQTLALSASLTASLVGAGLGVWGGLLTDRFGARRIFLLGASYCLLLSFPLFLLLGTRVPVLVVVALVATYSVSFGLMAGAQGSFLVDLFPPEVRFSGVATCRELAGTIIGGPAPLIAAALVSAAGGAPWLCALFLVLCCSLSVVSLLAARTRTVPAAPASVAEASVA</sequence>
<organism evidence="9 10">
    <name type="scientific">Cryptosporangium phraense</name>
    <dbReference type="NCBI Taxonomy" id="2593070"/>
    <lineage>
        <taxon>Bacteria</taxon>
        <taxon>Bacillati</taxon>
        <taxon>Actinomycetota</taxon>
        <taxon>Actinomycetes</taxon>
        <taxon>Cryptosporangiales</taxon>
        <taxon>Cryptosporangiaceae</taxon>
        <taxon>Cryptosporangium</taxon>
    </lineage>
</organism>
<feature type="transmembrane region" description="Helical" evidence="7">
    <location>
        <begin position="155"/>
        <end position="179"/>
    </location>
</feature>
<keyword evidence="10" id="KW-1185">Reference proteome</keyword>
<feature type="domain" description="Major facilitator superfamily (MFS) profile" evidence="8">
    <location>
        <begin position="12"/>
        <end position="427"/>
    </location>
</feature>
<dbReference type="EMBL" id="VIRS01000002">
    <property type="protein sequence ID" value="TQS46254.1"/>
    <property type="molecule type" value="Genomic_DNA"/>
</dbReference>
<dbReference type="RefSeq" id="WP_142702782.1">
    <property type="nucleotide sequence ID" value="NZ_VIRS01000002.1"/>
</dbReference>
<feature type="transmembrane region" description="Helical" evidence="7">
    <location>
        <begin position="374"/>
        <end position="394"/>
    </location>
</feature>
<evidence type="ECO:0000256" key="3">
    <source>
        <dbReference type="ARBA" id="ARBA00022475"/>
    </source>
</evidence>
<dbReference type="GO" id="GO:0005886">
    <property type="term" value="C:plasma membrane"/>
    <property type="evidence" value="ECO:0007669"/>
    <property type="project" value="UniProtKB-SubCell"/>
</dbReference>
<feature type="transmembrane region" description="Helical" evidence="7">
    <location>
        <begin position="185"/>
        <end position="204"/>
    </location>
</feature>
<name>A0A545AY38_9ACTN</name>
<reference evidence="9 10" key="1">
    <citation type="submission" date="2019-07" db="EMBL/GenBank/DDBJ databases">
        <title>Cryptosporangium phraense sp. nov., isolated from plant litter.</title>
        <authorList>
            <person name="Suriyachadkun C."/>
        </authorList>
    </citation>
    <scope>NUCLEOTIDE SEQUENCE [LARGE SCALE GENOMIC DNA]</scope>
    <source>
        <strain evidence="9 10">A-T 5661</strain>
    </source>
</reference>
<evidence type="ECO:0000256" key="1">
    <source>
        <dbReference type="ARBA" id="ARBA00004651"/>
    </source>
</evidence>
<keyword evidence="6 7" id="KW-0472">Membrane</keyword>
<evidence type="ECO:0000256" key="7">
    <source>
        <dbReference type="SAM" id="Phobius"/>
    </source>
</evidence>
<keyword evidence="5 7" id="KW-1133">Transmembrane helix</keyword>
<feature type="transmembrane region" description="Helical" evidence="7">
    <location>
        <begin position="241"/>
        <end position="264"/>
    </location>
</feature>
<dbReference type="PANTHER" id="PTHR43045:SF1">
    <property type="entry name" value="SHIKIMATE TRANSPORTER"/>
    <property type="match status" value="1"/>
</dbReference>
<dbReference type="Proteomes" id="UP000317982">
    <property type="component" value="Unassembled WGS sequence"/>
</dbReference>
<feature type="transmembrane region" description="Helical" evidence="7">
    <location>
        <begin position="400"/>
        <end position="422"/>
    </location>
</feature>
<accession>A0A545AY38</accession>
<gene>
    <name evidence="9" type="ORF">FL583_02335</name>
</gene>
<keyword evidence="2" id="KW-0813">Transport</keyword>
<dbReference type="Pfam" id="PF07690">
    <property type="entry name" value="MFS_1"/>
    <property type="match status" value="1"/>
</dbReference>
<comment type="caution">
    <text evidence="9">The sequence shown here is derived from an EMBL/GenBank/DDBJ whole genome shotgun (WGS) entry which is preliminary data.</text>
</comment>
<protein>
    <submittedName>
        <fullName evidence="9">MHS family MFS transporter</fullName>
    </submittedName>
</protein>
<dbReference type="InterPro" id="IPR011701">
    <property type="entry name" value="MFS"/>
</dbReference>
<feature type="transmembrane region" description="Helical" evidence="7">
    <location>
        <begin position="86"/>
        <end position="107"/>
    </location>
</feature>
<feature type="transmembrane region" description="Helical" evidence="7">
    <location>
        <begin position="50"/>
        <end position="74"/>
    </location>
</feature>
<dbReference type="AlphaFoldDB" id="A0A545AY38"/>
<proteinExistence type="predicted"/>
<dbReference type="GO" id="GO:0022857">
    <property type="term" value="F:transmembrane transporter activity"/>
    <property type="evidence" value="ECO:0007669"/>
    <property type="project" value="InterPro"/>
</dbReference>
<dbReference type="PANTHER" id="PTHR43045">
    <property type="entry name" value="SHIKIMATE TRANSPORTER"/>
    <property type="match status" value="1"/>
</dbReference>
<evidence type="ECO:0000313" key="10">
    <source>
        <dbReference type="Proteomes" id="UP000317982"/>
    </source>
</evidence>
<dbReference type="InParanoid" id="A0A545AY38"/>
<feature type="transmembrane region" description="Helical" evidence="7">
    <location>
        <begin position="308"/>
        <end position="327"/>
    </location>
</feature>
<evidence type="ECO:0000256" key="4">
    <source>
        <dbReference type="ARBA" id="ARBA00022692"/>
    </source>
</evidence>
<evidence type="ECO:0000256" key="2">
    <source>
        <dbReference type="ARBA" id="ARBA00022448"/>
    </source>
</evidence>
<evidence type="ECO:0000256" key="5">
    <source>
        <dbReference type="ARBA" id="ARBA00022989"/>
    </source>
</evidence>
<dbReference type="SUPFAM" id="SSF103473">
    <property type="entry name" value="MFS general substrate transporter"/>
    <property type="match status" value="1"/>
</dbReference>
<feature type="transmembrane region" description="Helical" evidence="7">
    <location>
        <begin position="12"/>
        <end position="38"/>
    </location>
</feature>
<dbReference type="Gene3D" id="1.20.1250.20">
    <property type="entry name" value="MFS general substrate transporter like domains"/>
    <property type="match status" value="2"/>
</dbReference>
<dbReference type="InterPro" id="IPR036259">
    <property type="entry name" value="MFS_trans_sf"/>
</dbReference>
<dbReference type="OrthoDB" id="9066401at2"/>
<keyword evidence="3" id="KW-1003">Cell membrane</keyword>
<evidence type="ECO:0000259" key="8">
    <source>
        <dbReference type="PROSITE" id="PS50850"/>
    </source>
</evidence>
<dbReference type="InterPro" id="IPR020846">
    <property type="entry name" value="MFS_dom"/>
</dbReference>
<keyword evidence="4 7" id="KW-0812">Transmembrane</keyword>
<comment type="subcellular location">
    <subcellularLocation>
        <location evidence="1">Cell membrane</location>
        <topology evidence="1">Multi-pass membrane protein</topology>
    </subcellularLocation>
</comment>
<feature type="transmembrane region" description="Helical" evidence="7">
    <location>
        <begin position="276"/>
        <end position="296"/>
    </location>
</feature>